<sequence>MLLLLPPSESKRPGGSGAPLDVSVLAFGALAPLRERALDALVALSEDPAEMTRVLRLTARQAGDIEANRAVRTAPTMPAVDRFTGVLYDALDASTLDGRARAWLGAHTVIQTALLGPVSALDAIPAFRLSAGHRLPGLPPVKRHWADDTARALTDGSRFVVDLRSEAYRALGPVPGSVYVRVVEAGEDGAVRALNHFNKKAKGQLARALAQTRPEIDSADALRDWGAAAGFVFERAGEDLLLFAE</sequence>
<protein>
    <submittedName>
        <fullName evidence="1">Peroxide stress protein YaaA</fullName>
    </submittedName>
</protein>
<organism evidence="1 2">
    <name type="scientific">Candidatus Microbacterium stercoravium</name>
    <dbReference type="NCBI Taxonomy" id="2838697"/>
    <lineage>
        <taxon>Bacteria</taxon>
        <taxon>Bacillati</taxon>
        <taxon>Actinomycetota</taxon>
        <taxon>Actinomycetes</taxon>
        <taxon>Micrococcales</taxon>
        <taxon>Microbacteriaceae</taxon>
        <taxon>Microbacterium</taxon>
    </lineage>
</organism>
<evidence type="ECO:0000313" key="1">
    <source>
        <dbReference type="EMBL" id="HJA03282.1"/>
    </source>
</evidence>
<comment type="caution">
    <text evidence="1">The sequence shown here is derived from an EMBL/GenBank/DDBJ whole genome shotgun (WGS) entry which is preliminary data.</text>
</comment>
<gene>
    <name evidence="1" type="ORF">H9800_00270</name>
</gene>
<accession>A0A9D2H3I6</accession>
<reference evidence="1" key="1">
    <citation type="journal article" date="2021" name="PeerJ">
        <title>Extensive microbial diversity within the chicken gut microbiome revealed by metagenomics and culture.</title>
        <authorList>
            <person name="Gilroy R."/>
            <person name="Ravi A."/>
            <person name="Getino M."/>
            <person name="Pursley I."/>
            <person name="Horton D.L."/>
            <person name="Alikhan N.F."/>
            <person name="Baker D."/>
            <person name="Gharbi K."/>
            <person name="Hall N."/>
            <person name="Watson M."/>
            <person name="Adriaenssens E.M."/>
            <person name="Foster-Nyarko E."/>
            <person name="Jarju S."/>
            <person name="Secka A."/>
            <person name="Antonio M."/>
            <person name="Oren A."/>
            <person name="Chaudhuri R.R."/>
            <person name="La Ragione R."/>
            <person name="Hildebrand F."/>
            <person name="Pallen M.J."/>
        </authorList>
    </citation>
    <scope>NUCLEOTIDE SEQUENCE</scope>
    <source>
        <strain evidence="1">ChiHjej8B7-3636</strain>
    </source>
</reference>
<dbReference type="Proteomes" id="UP000824220">
    <property type="component" value="Unassembled WGS sequence"/>
</dbReference>
<dbReference type="GO" id="GO:0005829">
    <property type="term" value="C:cytosol"/>
    <property type="evidence" value="ECO:0007669"/>
    <property type="project" value="TreeGrafter"/>
</dbReference>
<dbReference type="PANTHER" id="PTHR30283">
    <property type="entry name" value="PEROXIDE STRESS RESPONSE PROTEIN YAAA"/>
    <property type="match status" value="1"/>
</dbReference>
<dbReference type="Pfam" id="PF03883">
    <property type="entry name" value="H2O2_YaaD"/>
    <property type="match status" value="1"/>
</dbReference>
<dbReference type="PANTHER" id="PTHR30283:SF4">
    <property type="entry name" value="PEROXIDE STRESS RESISTANCE PROTEIN YAAA"/>
    <property type="match status" value="1"/>
</dbReference>
<name>A0A9D2H3I6_9MICO</name>
<dbReference type="InterPro" id="IPR005583">
    <property type="entry name" value="YaaA"/>
</dbReference>
<dbReference type="GO" id="GO:0033194">
    <property type="term" value="P:response to hydroperoxide"/>
    <property type="evidence" value="ECO:0007669"/>
    <property type="project" value="TreeGrafter"/>
</dbReference>
<dbReference type="EMBL" id="DXAM01000007">
    <property type="protein sequence ID" value="HJA03282.1"/>
    <property type="molecule type" value="Genomic_DNA"/>
</dbReference>
<dbReference type="AlphaFoldDB" id="A0A9D2H3I6"/>
<reference evidence="1" key="2">
    <citation type="submission" date="2021-04" db="EMBL/GenBank/DDBJ databases">
        <authorList>
            <person name="Gilroy R."/>
        </authorList>
    </citation>
    <scope>NUCLEOTIDE SEQUENCE</scope>
    <source>
        <strain evidence="1">ChiHjej8B7-3636</strain>
    </source>
</reference>
<proteinExistence type="predicted"/>
<evidence type="ECO:0000313" key="2">
    <source>
        <dbReference type="Proteomes" id="UP000824220"/>
    </source>
</evidence>